<dbReference type="AlphaFoldDB" id="A0A7Y2WC10"/>
<dbReference type="Pfam" id="PF22022">
    <property type="entry name" value="Phage_int_M"/>
    <property type="match status" value="1"/>
</dbReference>
<proteinExistence type="inferred from homology"/>
<dbReference type="GO" id="GO:0015074">
    <property type="term" value="P:DNA integration"/>
    <property type="evidence" value="ECO:0007669"/>
    <property type="project" value="UniProtKB-KW"/>
</dbReference>
<dbReference type="GO" id="GO:0003677">
    <property type="term" value="F:DNA binding"/>
    <property type="evidence" value="ECO:0007669"/>
    <property type="project" value="UniProtKB-KW"/>
</dbReference>
<dbReference type="Proteomes" id="UP000569202">
    <property type="component" value="Unassembled WGS sequence"/>
</dbReference>
<dbReference type="Gene3D" id="3.30.160.390">
    <property type="entry name" value="Integrase, DNA-binding domain"/>
    <property type="match status" value="1"/>
</dbReference>
<organism evidence="6 7">
    <name type="scientific">Acinetobacter terrae</name>
    <dbReference type="NCBI Taxonomy" id="2731247"/>
    <lineage>
        <taxon>Bacteria</taxon>
        <taxon>Pseudomonadati</taxon>
        <taxon>Pseudomonadota</taxon>
        <taxon>Gammaproteobacteria</taxon>
        <taxon>Moraxellales</taxon>
        <taxon>Moraxellaceae</taxon>
        <taxon>Acinetobacter</taxon>
        <taxon>Acinetobacter Taxon 24</taxon>
    </lineage>
</organism>
<evidence type="ECO:0000259" key="5">
    <source>
        <dbReference type="PROSITE" id="PS51898"/>
    </source>
</evidence>
<dbReference type="RefSeq" id="WP_171541039.1">
    <property type="nucleotide sequence ID" value="NZ_JABERL010000056.1"/>
</dbReference>
<keyword evidence="2" id="KW-0229">DNA integration</keyword>
<accession>A0A7Y2WC10</accession>
<dbReference type="Pfam" id="PF13356">
    <property type="entry name" value="Arm-DNA-bind_3"/>
    <property type="match status" value="1"/>
</dbReference>
<evidence type="ECO:0000313" key="7">
    <source>
        <dbReference type="Proteomes" id="UP000569202"/>
    </source>
</evidence>
<evidence type="ECO:0000256" key="2">
    <source>
        <dbReference type="ARBA" id="ARBA00022908"/>
    </source>
</evidence>
<dbReference type="EMBL" id="JABERL010000056">
    <property type="protein sequence ID" value="NNH78844.1"/>
    <property type="molecule type" value="Genomic_DNA"/>
</dbReference>
<dbReference type="Gene3D" id="1.10.443.10">
    <property type="entry name" value="Intergrase catalytic core"/>
    <property type="match status" value="1"/>
</dbReference>
<gene>
    <name evidence="6" type="ORF">HLH17_14565</name>
</gene>
<dbReference type="InterPro" id="IPR011010">
    <property type="entry name" value="DNA_brk_join_enz"/>
</dbReference>
<dbReference type="PANTHER" id="PTHR30629:SF2">
    <property type="entry name" value="PROPHAGE INTEGRASE INTS-RELATED"/>
    <property type="match status" value="1"/>
</dbReference>
<dbReference type="Pfam" id="PF00589">
    <property type="entry name" value="Phage_integrase"/>
    <property type="match status" value="1"/>
</dbReference>
<dbReference type="Gene3D" id="1.10.150.130">
    <property type="match status" value="1"/>
</dbReference>
<name>A0A7Y2WC10_9GAMM</name>
<feature type="domain" description="Tyr recombinase" evidence="5">
    <location>
        <begin position="195"/>
        <end position="384"/>
    </location>
</feature>
<dbReference type="InterPro" id="IPR013762">
    <property type="entry name" value="Integrase-like_cat_sf"/>
</dbReference>
<dbReference type="PANTHER" id="PTHR30629">
    <property type="entry name" value="PROPHAGE INTEGRASE"/>
    <property type="match status" value="1"/>
</dbReference>
<evidence type="ECO:0000313" key="6">
    <source>
        <dbReference type="EMBL" id="NNH78844.1"/>
    </source>
</evidence>
<dbReference type="InterPro" id="IPR050808">
    <property type="entry name" value="Phage_Integrase"/>
</dbReference>
<dbReference type="InterPro" id="IPR038488">
    <property type="entry name" value="Integrase_DNA-bd_sf"/>
</dbReference>
<dbReference type="GO" id="GO:0006310">
    <property type="term" value="P:DNA recombination"/>
    <property type="evidence" value="ECO:0007669"/>
    <property type="project" value="UniProtKB-KW"/>
</dbReference>
<dbReference type="CDD" id="cd00801">
    <property type="entry name" value="INT_P4_C"/>
    <property type="match status" value="1"/>
</dbReference>
<reference evidence="6 7" key="1">
    <citation type="submission" date="2020-04" db="EMBL/GenBank/DDBJ databases">
        <title>Acinetobacter Taxon 24.</title>
        <authorList>
            <person name="Nemec A."/>
            <person name="Radolfova-Krizova L."/>
            <person name="Higgins P.G."/>
            <person name="Spanelova P."/>
        </authorList>
    </citation>
    <scope>NUCLEOTIDE SEQUENCE [LARGE SCALE GENOMIC DNA]</scope>
    <source>
        <strain evidence="6 7">ANC 5380</strain>
    </source>
</reference>
<protein>
    <submittedName>
        <fullName evidence="6">Tyrosine-type recombinase/integrase</fullName>
    </submittedName>
</protein>
<evidence type="ECO:0000256" key="3">
    <source>
        <dbReference type="ARBA" id="ARBA00023125"/>
    </source>
</evidence>
<dbReference type="SUPFAM" id="SSF56349">
    <property type="entry name" value="DNA breaking-rejoining enzymes"/>
    <property type="match status" value="1"/>
</dbReference>
<sequence>MLTESQAKKAKPKDKTYQLSVGDGLSLVVDKTGQKYWKLRYKDLTASRKVKRLGEYPALSLRDAKTETIKFLAEVQTQLENSKSLTFSVVAKEWISFKEKSSLGDKPLSGVLELAKKCIEREFEARIGKLKFSDIKRLDLVKVIRQIESRGVKEPCRKACSYLNQIYDYAVTVGYVEYNIAMGLNRILVKSKIRKNYPHIKNRELISFYQKIDQSKSHHVVRKALQLKTLTGVRGAELINTKFGEFDLEKGLWNIPAIRVKQYRRKVIEGHNIPDYVVPLSRQAVEVVRSAMDWSYGSEYVFSSPTRFGKPIHFNSLGFVIKAMGYSGSELTPHGLRSSMSTVLNESNLFKSEWIEAQLSHADKNIVRGTYNHADYLDQRAGMMQWWADYLTSDV</sequence>
<dbReference type="InterPro" id="IPR025166">
    <property type="entry name" value="Integrase_DNA_bind_dom"/>
</dbReference>
<evidence type="ECO:0000256" key="4">
    <source>
        <dbReference type="ARBA" id="ARBA00023172"/>
    </source>
</evidence>
<dbReference type="InterPro" id="IPR010998">
    <property type="entry name" value="Integrase_recombinase_N"/>
</dbReference>
<dbReference type="PROSITE" id="PS51898">
    <property type="entry name" value="TYR_RECOMBINASE"/>
    <property type="match status" value="1"/>
</dbReference>
<dbReference type="InterPro" id="IPR002104">
    <property type="entry name" value="Integrase_catalytic"/>
</dbReference>
<keyword evidence="3" id="KW-0238">DNA-binding</keyword>
<comment type="similarity">
    <text evidence="1">Belongs to the 'phage' integrase family.</text>
</comment>
<keyword evidence="4" id="KW-0233">DNA recombination</keyword>
<dbReference type="InterPro" id="IPR053876">
    <property type="entry name" value="Phage_int_M"/>
</dbReference>
<comment type="caution">
    <text evidence="6">The sequence shown here is derived from an EMBL/GenBank/DDBJ whole genome shotgun (WGS) entry which is preliminary data.</text>
</comment>
<evidence type="ECO:0000256" key="1">
    <source>
        <dbReference type="ARBA" id="ARBA00008857"/>
    </source>
</evidence>